<proteinExistence type="predicted"/>
<dbReference type="EMBL" id="CP008956">
    <property type="protein sequence ID" value="QJP99428.1"/>
    <property type="molecule type" value="Genomic_DNA"/>
</dbReference>
<keyword evidence="1" id="KW-0732">Signal</keyword>
<dbReference type="Pfam" id="PF13557">
    <property type="entry name" value="Phenol_MetA_deg"/>
    <property type="match status" value="1"/>
</dbReference>
<sequence length="305" mass="33191">MKSRFWSSAIAVTASMTILGAGPAKATENGIASYPVGVSTVLNGILPAPGETRFYNYMQYYSANKFAGPNGQSIIPGFKSSVFVEAPRIIHTWNQTLGPFSLSSGIIVPLFNTDLTLPVGSGSKTAVGDIIIHPLMIGYTNSSHSLFVMSSFDVALPTGAYDPKRIANTGLNTYAFMPNISATWFPTQDWELSGTAQLEFNSRNHATDYQSGTVATLEGLVGYSVRKDLQLGVQGFYLKQISDDKQNGQAVAGNGFRGQAMGIGPQIRWDWTPGSAVTFKYQREFSVRNRPQGDRFWLQVSVPFK</sequence>
<name>A0A6M3ZLC0_9BURK</name>
<reference evidence="2 3" key="1">
    <citation type="journal article" date="2012" name="J. Bacteriol.">
        <title>Genome sequence of the pathogenic Herbaspirillum seropedicae strain Os34, isolated from rice roots.</title>
        <authorList>
            <person name="Ye W."/>
            <person name="Ye S."/>
            <person name="Liu J."/>
            <person name="Chang S."/>
            <person name="Chen M."/>
            <person name="Zhu B."/>
            <person name="Guo L."/>
            <person name="An Q."/>
        </authorList>
    </citation>
    <scope>NUCLEOTIDE SEQUENCE [LARGE SCALE GENOMIC DNA]</scope>
    <source>
        <strain evidence="2 3">Os34</strain>
    </source>
</reference>
<organism evidence="2 3">
    <name type="scientific">Herbaspirillum rubrisubalbicans Os34</name>
    <dbReference type="NCBI Taxonomy" id="1235827"/>
    <lineage>
        <taxon>Bacteria</taxon>
        <taxon>Pseudomonadati</taxon>
        <taxon>Pseudomonadota</taxon>
        <taxon>Betaproteobacteria</taxon>
        <taxon>Burkholderiales</taxon>
        <taxon>Oxalobacteraceae</taxon>
        <taxon>Herbaspirillum</taxon>
    </lineage>
</organism>
<dbReference type="Proteomes" id="UP000501648">
    <property type="component" value="Chromosome"/>
</dbReference>
<feature type="signal peptide" evidence="1">
    <location>
        <begin position="1"/>
        <end position="26"/>
    </location>
</feature>
<evidence type="ECO:0000313" key="3">
    <source>
        <dbReference type="Proteomes" id="UP000501648"/>
    </source>
</evidence>
<accession>A0A6M3ZLC0</accession>
<dbReference type="AlphaFoldDB" id="A0A6M3ZLC0"/>
<protein>
    <submittedName>
        <fullName evidence="2">Phenol degradation protein meta</fullName>
    </submittedName>
</protein>
<feature type="chain" id="PRO_5026834536" evidence="1">
    <location>
        <begin position="27"/>
        <end position="305"/>
    </location>
</feature>
<dbReference type="InterPro" id="IPR025737">
    <property type="entry name" value="FApF"/>
</dbReference>
<dbReference type="RefSeq" id="WP_017451390.1">
    <property type="nucleotide sequence ID" value="NZ_CP008956.1"/>
</dbReference>
<gene>
    <name evidence="2" type="ORF">C798_04070</name>
</gene>
<evidence type="ECO:0000256" key="1">
    <source>
        <dbReference type="SAM" id="SignalP"/>
    </source>
</evidence>
<evidence type="ECO:0000313" key="2">
    <source>
        <dbReference type="EMBL" id="QJP99428.1"/>
    </source>
</evidence>